<accession>A0ACC1D782</accession>
<evidence type="ECO:0000313" key="2">
    <source>
        <dbReference type="Proteomes" id="UP000824533"/>
    </source>
</evidence>
<organism evidence="1 2">
    <name type="scientific">Dendrolimus kikuchii</name>
    <dbReference type="NCBI Taxonomy" id="765133"/>
    <lineage>
        <taxon>Eukaryota</taxon>
        <taxon>Metazoa</taxon>
        <taxon>Ecdysozoa</taxon>
        <taxon>Arthropoda</taxon>
        <taxon>Hexapoda</taxon>
        <taxon>Insecta</taxon>
        <taxon>Pterygota</taxon>
        <taxon>Neoptera</taxon>
        <taxon>Endopterygota</taxon>
        <taxon>Lepidoptera</taxon>
        <taxon>Glossata</taxon>
        <taxon>Ditrysia</taxon>
        <taxon>Bombycoidea</taxon>
        <taxon>Lasiocampidae</taxon>
        <taxon>Dendrolimus</taxon>
    </lineage>
</organism>
<sequence length="262" mass="29261">MIIYYILCNIFFLPSIYSSDATLPKVDQTETKIWNNKDLLNNKTKLQSGNVSILPDKAVLTSKDNITLNLLNLEEGFSKIKEKPVHARKGADPLDDADTKNNISVDLNTLDKGSSIPDNTDINFRNSVNSTVNISNEHKKNNSASKSSQKTPEMINAEQLEEIEKKPKKPYKTVYETLASLAQGPVTAKTSIQTLISDQIPSPKKDASVGKTPGMITPIVITILVVPMFAVLGYMALRRGQEAWKNRHYKRMDFLLDGMYND</sequence>
<proteinExistence type="predicted"/>
<name>A0ACC1D782_9NEOP</name>
<dbReference type="Proteomes" id="UP000824533">
    <property type="component" value="Linkage Group LG08"/>
</dbReference>
<reference evidence="1 2" key="1">
    <citation type="journal article" date="2021" name="Front. Genet.">
        <title>Chromosome-Level Genome Assembly Reveals Significant Gene Expansion in the Toll and IMD Signaling Pathways of Dendrolimus kikuchii.</title>
        <authorList>
            <person name="Zhou J."/>
            <person name="Wu P."/>
            <person name="Xiong Z."/>
            <person name="Liu N."/>
            <person name="Zhao N."/>
            <person name="Ji M."/>
            <person name="Qiu Y."/>
            <person name="Yang B."/>
        </authorList>
    </citation>
    <scope>NUCLEOTIDE SEQUENCE [LARGE SCALE GENOMIC DNA]</scope>
    <source>
        <strain evidence="1">Ann1</strain>
    </source>
</reference>
<comment type="caution">
    <text evidence="1">The sequence shown here is derived from an EMBL/GenBank/DDBJ whole genome shotgun (WGS) entry which is preliminary data.</text>
</comment>
<evidence type="ECO:0000313" key="1">
    <source>
        <dbReference type="EMBL" id="KAJ0179242.1"/>
    </source>
</evidence>
<gene>
    <name evidence="1" type="ORF">K1T71_004954</name>
</gene>
<dbReference type="EMBL" id="CM034394">
    <property type="protein sequence ID" value="KAJ0179242.1"/>
    <property type="molecule type" value="Genomic_DNA"/>
</dbReference>
<keyword evidence="2" id="KW-1185">Reference proteome</keyword>
<protein>
    <submittedName>
        <fullName evidence="1">Uncharacterized protein</fullName>
    </submittedName>
</protein>